<keyword evidence="1" id="KW-0479">Metal-binding</keyword>
<keyword evidence="3" id="KW-0411">Iron-sulfur</keyword>
<dbReference type="SUPFAM" id="SSF54862">
    <property type="entry name" value="4Fe-4S ferredoxins"/>
    <property type="match status" value="1"/>
</dbReference>
<organism evidence="5 6">
    <name type="scientific">Mediterraneibacter butyricigenes</name>
    <dbReference type="NCBI Taxonomy" id="2316025"/>
    <lineage>
        <taxon>Bacteria</taxon>
        <taxon>Bacillati</taxon>
        <taxon>Bacillota</taxon>
        <taxon>Clostridia</taxon>
        <taxon>Lachnospirales</taxon>
        <taxon>Lachnospiraceae</taxon>
        <taxon>Mediterraneibacter</taxon>
    </lineage>
</organism>
<evidence type="ECO:0000313" key="5">
    <source>
        <dbReference type="EMBL" id="GCA66846.1"/>
    </source>
</evidence>
<evidence type="ECO:0000256" key="3">
    <source>
        <dbReference type="ARBA" id="ARBA00023014"/>
    </source>
</evidence>
<evidence type="ECO:0000259" key="4">
    <source>
        <dbReference type="PROSITE" id="PS51379"/>
    </source>
</evidence>
<dbReference type="RefSeq" id="WP_170141696.1">
    <property type="nucleotide sequence ID" value="NZ_BHGK01000001.1"/>
</dbReference>
<protein>
    <submittedName>
        <fullName evidence="5">(Fe-S)-binding protein</fullName>
    </submittedName>
</protein>
<proteinExistence type="predicted"/>
<name>A0A391P401_9FIRM</name>
<keyword evidence="6" id="KW-1185">Reference proteome</keyword>
<dbReference type="AlphaFoldDB" id="A0A391P401"/>
<dbReference type="PROSITE" id="PS51379">
    <property type="entry name" value="4FE4S_FER_2"/>
    <property type="match status" value="1"/>
</dbReference>
<feature type="domain" description="4Fe-4S ferredoxin-type" evidence="4">
    <location>
        <begin position="212"/>
        <end position="242"/>
    </location>
</feature>
<evidence type="ECO:0000256" key="1">
    <source>
        <dbReference type="ARBA" id="ARBA00022723"/>
    </source>
</evidence>
<sequence>MSRVENKDLQEKIREFYRLSEEKYAEIGNGNIKDGTVRKVKMYEEPLIAVGSAKDPLFEAYKNPEAIGPWHYMPEEWLPGAKSVISLFFPMTEEVKRSNWNGGKEPSEEWLYCRIEGHAFIQNMAGKVKQYLEDQGAKSCVPLLDARFRAYMGTCPGEGMPDVVFGSNWSERHVAYLCGQGTFGLSRGIITRKGIAGRFISILTTEELEVTKREYTELYEYCTRCGACIRRCPVQAISIEHGKEHPPCLSWMLHTKEVYAPRLGCGKCQTKVPCESGIPSTF</sequence>
<dbReference type="PANTHER" id="PTHR42827">
    <property type="entry name" value="IRON-SULFUR CLUSTER-BINDING PROTEIN-RELATED"/>
    <property type="match status" value="1"/>
</dbReference>
<comment type="caution">
    <text evidence="5">The sequence shown here is derived from an EMBL/GenBank/DDBJ whole genome shotgun (WGS) entry which is preliminary data.</text>
</comment>
<dbReference type="GO" id="GO:0051536">
    <property type="term" value="F:iron-sulfur cluster binding"/>
    <property type="evidence" value="ECO:0007669"/>
    <property type="project" value="UniProtKB-KW"/>
</dbReference>
<dbReference type="PANTHER" id="PTHR42827:SF1">
    <property type="entry name" value="IRON-SULFUR CLUSTER-BINDING PROTEIN"/>
    <property type="match status" value="1"/>
</dbReference>
<keyword evidence="2" id="KW-0408">Iron</keyword>
<dbReference type="PROSITE" id="PS00198">
    <property type="entry name" value="4FE4S_FER_1"/>
    <property type="match status" value="1"/>
</dbReference>
<accession>A0A391P401</accession>
<dbReference type="GO" id="GO:0046872">
    <property type="term" value="F:metal ion binding"/>
    <property type="evidence" value="ECO:0007669"/>
    <property type="project" value="UniProtKB-KW"/>
</dbReference>
<dbReference type="Proteomes" id="UP000265643">
    <property type="component" value="Unassembled WGS sequence"/>
</dbReference>
<evidence type="ECO:0000313" key="6">
    <source>
        <dbReference type="Proteomes" id="UP000265643"/>
    </source>
</evidence>
<gene>
    <name evidence="5" type="ORF">KGMB01110_12820</name>
</gene>
<dbReference type="EMBL" id="BHGK01000001">
    <property type="protein sequence ID" value="GCA66846.1"/>
    <property type="molecule type" value="Genomic_DNA"/>
</dbReference>
<dbReference type="Gene3D" id="3.30.70.20">
    <property type="match status" value="1"/>
</dbReference>
<reference evidence="6" key="1">
    <citation type="submission" date="2018-09" db="EMBL/GenBank/DDBJ databases">
        <title>Draft Genome Sequence of Mediterraneibacter sp. KCTC 15684.</title>
        <authorList>
            <person name="Kim J.S."/>
            <person name="Han K.I."/>
            <person name="Suh M.K."/>
            <person name="Lee K.C."/>
            <person name="Eom M.K."/>
            <person name="Lee J.H."/>
            <person name="Park S.H."/>
            <person name="Kang S.W."/>
            <person name="Park J.E."/>
            <person name="Oh B.S."/>
            <person name="Yu S.Y."/>
            <person name="Choi S.H."/>
            <person name="Lee D.H."/>
            <person name="Yoon H."/>
            <person name="Kim B."/>
            <person name="Yang S.J."/>
            <person name="Lee J.S."/>
        </authorList>
    </citation>
    <scope>NUCLEOTIDE SEQUENCE [LARGE SCALE GENOMIC DNA]</scope>
    <source>
        <strain evidence="6">KCTC 15684</strain>
    </source>
</reference>
<dbReference type="InterPro" id="IPR017896">
    <property type="entry name" value="4Fe4S_Fe-S-bd"/>
</dbReference>
<dbReference type="InterPro" id="IPR017900">
    <property type="entry name" value="4Fe4S_Fe_S_CS"/>
</dbReference>
<dbReference type="Pfam" id="PF00037">
    <property type="entry name" value="Fer4"/>
    <property type="match status" value="1"/>
</dbReference>
<evidence type="ECO:0000256" key="2">
    <source>
        <dbReference type="ARBA" id="ARBA00023004"/>
    </source>
</evidence>